<keyword evidence="2" id="KW-0472">Membrane</keyword>
<evidence type="ECO:0000256" key="1">
    <source>
        <dbReference type="SAM" id="MobiDB-lite"/>
    </source>
</evidence>
<feature type="compositionally biased region" description="Pro residues" evidence="1">
    <location>
        <begin position="16"/>
        <end position="28"/>
    </location>
</feature>
<evidence type="ECO:0008006" key="5">
    <source>
        <dbReference type="Google" id="ProtNLM"/>
    </source>
</evidence>
<feature type="region of interest" description="Disordered" evidence="1">
    <location>
        <begin position="11"/>
        <end position="43"/>
    </location>
</feature>
<keyword evidence="2" id="KW-1133">Transmembrane helix</keyword>
<sequence length="864" mass="94975">MTDTLQVVMVSQYPSPSLPTSPLPARPPRSPRRTSHSRSVSAMSPTALAYLRGTLHSFSESIQPTSSHDMPLAEQHSTGRIVTEMLEQLNPKAPYDQSDRHESLHHPVQDVQPRLLAALDLAEARDCVRSPATSTEVLEKLAVTPTMPTVNIGSRSLRVKAFGSSPKGSRLRLVIRPGTPTKHPFAAVIAMMEERDGRSHRKGQTRGEKVLDEKLTESSLQRAGTHGGSTEGQRRSTAIRASPSTLRRASTSLSPSAVPPSTSVRPAPAKPISTRPSPHFALPSLPQTPAYTGLAQGHDLPGDPTLVEIPRFKKRSLHLGIVEKRGPWRLAWSALWIWWLCHALLSLFFDVNVIIILLQCVTYPSLDSSQKSWTFATAAYIVCCVLSTLAVWIGWEVWFEFWRRWRLPRPAIESIYLSLPASLHLCLKSYHHFVFIVHVRLSPLGTPYSRGIIPEACHCLIQLLPGLIPLLPRAAVAIVLLTSFTGPRPPIQTPFGAMDETRLRDAHFFRPDSPGQLTPYSAAVLHAFVTTIGVRLMIVILAAMGLWLFSKDEWAKCVSKLIWSPVARSSSKVPMLSRDPNNTFPPGRSWHAAEDQFKWAWRERTRARIQDAFELCMVRRDNLQFPHQGLPWGAQSRTSLAMTRATSPPPNPGSTKLDSSQFMSSGDFLSSFVGDAPASSSAAAPPMVSRPESGVLPRQASGKVKDHLPLPLVSRGLKGFIAASDSSTDAFYTPRDVSIRSTRSAHDHLTEFGVRRSSGDSAHSVVDDSAGLLSSSSSRPDSPAGSSSIDFQNPSSRIHNHRTRSGAESSPPDSHGLRFRSSSISALREGLVRRARSGTLMSLSSRYSRLENHEGAEFLSSEHR</sequence>
<feature type="region of interest" description="Disordered" evidence="1">
    <location>
        <begin position="193"/>
        <end position="279"/>
    </location>
</feature>
<dbReference type="Proteomes" id="UP001182556">
    <property type="component" value="Unassembled WGS sequence"/>
</dbReference>
<keyword evidence="4" id="KW-1185">Reference proteome</keyword>
<feature type="transmembrane region" description="Helical" evidence="2">
    <location>
        <begin position="336"/>
        <end position="361"/>
    </location>
</feature>
<feature type="compositionally biased region" description="Low complexity" evidence="1">
    <location>
        <begin position="676"/>
        <end position="686"/>
    </location>
</feature>
<accession>A0AAD9FTT4</accession>
<feature type="compositionally biased region" description="Polar residues" evidence="1">
    <location>
        <begin position="242"/>
        <end position="264"/>
    </location>
</feature>
<evidence type="ECO:0000313" key="3">
    <source>
        <dbReference type="EMBL" id="KAK1926100.1"/>
    </source>
</evidence>
<dbReference type="AlphaFoldDB" id="A0AAD9FTT4"/>
<name>A0AAD9FTT4_PAPLA</name>
<proteinExistence type="predicted"/>
<feature type="transmembrane region" description="Helical" evidence="2">
    <location>
        <begin position="523"/>
        <end position="549"/>
    </location>
</feature>
<gene>
    <name evidence="3" type="ORF">DB88DRAFT_480685</name>
</gene>
<feature type="compositionally biased region" description="Basic and acidic residues" evidence="1">
    <location>
        <begin position="848"/>
        <end position="864"/>
    </location>
</feature>
<organism evidence="3 4">
    <name type="scientific">Papiliotrema laurentii</name>
    <name type="common">Cryptococcus laurentii</name>
    <dbReference type="NCBI Taxonomy" id="5418"/>
    <lineage>
        <taxon>Eukaryota</taxon>
        <taxon>Fungi</taxon>
        <taxon>Dikarya</taxon>
        <taxon>Basidiomycota</taxon>
        <taxon>Agaricomycotina</taxon>
        <taxon>Tremellomycetes</taxon>
        <taxon>Tremellales</taxon>
        <taxon>Rhynchogastremaceae</taxon>
        <taxon>Papiliotrema</taxon>
    </lineage>
</organism>
<feature type="compositionally biased region" description="Basic and acidic residues" evidence="1">
    <location>
        <begin position="205"/>
        <end position="216"/>
    </location>
</feature>
<keyword evidence="2" id="KW-0812">Transmembrane</keyword>
<feature type="transmembrane region" description="Helical" evidence="2">
    <location>
        <begin position="373"/>
        <end position="395"/>
    </location>
</feature>
<dbReference type="EMBL" id="JAODAN010000002">
    <property type="protein sequence ID" value="KAK1926100.1"/>
    <property type="molecule type" value="Genomic_DNA"/>
</dbReference>
<reference evidence="3" key="1">
    <citation type="submission" date="2023-02" db="EMBL/GenBank/DDBJ databases">
        <title>Identification and recombinant expression of a fungal hydrolase from Papiliotrema laurentii that hydrolyzes apple cutin and clears colloidal polyester polyurethane.</title>
        <authorList>
            <consortium name="DOE Joint Genome Institute"/>
            <person name="Roman V.A."/>
            <person name="Bojanowski C."/>
            <person name="Crable B.R."/>
            <person name="Wagner D.N."/>
            <person name="Hung C.S."/>
            <person name="Nadeau L.J."/>
            <person name="Schratz L."/>
            <person name="Haridas S."/>
            <person name="Pangilinan J."/>
            <person name="Lipzen A."/>
            <person name="Na H."/>
            <person name="Yan M."/>
            <person name="Ng V."/>
            <person name="Grigoriev I.V."/>
            <person name="Spatafora J.W."/>
            <person name="Barlow D."/>
            <person name="Biffinger J."/>
            <person name="Kelley-Loughnane N."/>
            <person name="Varaljay V.A."/>
            <person name="Crookes-Goodson W.J."/>
        </authorList>
    </citation>
    <scope>NUCLEOTIDE SEQUENCE</scope>
    <source>
        <strain evidence="3">5307AH</strain>
    </source>
</reference>
<feature type="region of interest" description="Disordered" evidence="1">
    <location>
        <begin position="675"/>
        <end position="702"/>
    </location>
</feature>
<comment type="caution">
    <text evidence="3">The sequence shown here is derived from an EMBL/GenBank/DDBJ whole genome shotgun (WGS) entry which is preliminary data.</text>
</comment>
<feature type="compositionally biased region" description="Low complexity" evidence="1">
    <location>
        <begin position="767"/>
        <end position="788"/>
    </location>
</feature>
<protein>
    <recommendedName>
        <fullName evidence="5">Transmembrane protein</fullName>
    </recommendedName>
</protein>
<feature type="region of interest" description="Disordered" evidence="1">
    <location>
        <begin position="751"/>
        <end position="820"/>
    </location>
</feature>
<feature type="region of interest" description="Disordered" evidence="1">
    <location>
        <begin position="842"/>
        <end position="864"/>
    </location>
</feature>
<evidence type="ECO:0000313" key="4">
    <source>
        <dbReference type="Proteomes" id="UP001182556"/>
    </source>
</evidence>
<evidence type="ECO:0000256" key="2">
    <source>
        <dbReference type="SAM" id="Phobius"/>
    </source>
</evidence>